<keyword evidence="4" id="KW-1185">Reference proteome</keyword>
<reference evidence="2 4" key="2">
    <citation type="submission" date="2023-06" db="EMBL/GenBank/DDBJ databases">
        <title>Itaconate inhibition of nontuberculous mycobacteria.</title>
        <authorList>
            <person name="Breen P."/>
            <person name="Zimbric M."/>
            <person name="Caverly L."/>
        </authorList>
    </citation>
    <scope>NUCLEOTIDE SEQUENCE [LARGE SCALE GENOMIC DNA]</scope>
    <source>
        <strain evidence="2 4">FLAC1071</strain>
    </source>
</reference>
<evidence type="ECO:0000313" key="3">
    <source>
        <dbReference type="Proteomes" id="UP000198286"/>
    </source>
</evidence>
<evidence type="ECO:0000313" key="1">
    <source>
        <dbReference type="EMBL" id="ASL13195.1"/>
    </source>
</evidence>
<reference evidence="1 3" key="1">
    <citation type="journal article" date="2017" name="Lancet Infect. Dis.">
        <title>Global outbreak of severe Mycobacterium chimaera disease after cardiac surgery: a molecular epidemiological study.</title>
        <authorList>
            <person name="van Ingen J."/>
            <person name="Kohl T."/>
            <person name="Kranzer K."/>
            <person name="Hasse B."/>
            <person name="Keller P."/>
            <person name="Szafranska A."/>
            <person name="Hillemann D."/>
            <person name="Chand M."/>
            <person name="Schreiber P."/>
            <person name="Sommerstein R."/>
            <person name="Berger C."/>
            <person name="Genoni M."/>
            <person name="Ruegg C."/>
            <person name="Troillet N."/>
            <person name="Widmer A.F."/>
            <person name="Becker S.L."/>
            <person name="Herrmann M."/>
            <person name="Eckmanns T."/>
            <person name="Haller S."/>
            <person name="Hoeller C."/>
            <person name="Debast S.B."/>
            <person name="Wolfhagen M.J."/>
            <person name="Hopman J."/>
            <person name="Kluytmans J."/>
            <person name="Langelaar M."/>
            <person name="Notermans D.W."/>
            <person name="ten Oever J."/>
            <person name="van den Barselaar P."/>
            <person name="Vonk A.B.A."/>
            <person name="Vos M.C."/>
            <person name="Ahmed N."/>
            <person name="Brown T."/>
            <person name="Crook D."/>
            <person name="Lamagni T."/>
            <person name="Phin N."/>
            <person name="Smith E.G."/>
            <person name="Zambon M."/>
            <person name="Serr A."/>
            <person name="Goetting T."/>
            <person name="Ebner W."/>
            <person name="Thuermer A."/>
            <person name="Utpatel C."/>
            <person name="Sproer C."/>
            <person name="Bunk B."/>
            <person name="Nubel U."/>
            <person name="Bloemberg G."/>
            <person name="Bottger E."/>
            <person name="Niemann S."/>
            <person name="Wagner D."/>
            <person name="Sax H."/>
        </authorList>
    </citation>
    <scope>NUCLEOTIDE SEQUENCE [LARGE SCALE GENOMIC DNA]</scope>
    <source>
        <strain evidence="1 3">ZUERICH-2</strain>
    </source>
</reference>
<dbReference type="Proteomes" id="UP000198286">
    <property type="component" value="Chromosome"/>
</dbReference>
<dbReference type="EMBL" id="CP015267">
    <property type="protein sequence ID" value="ASL13195.1"/>
    <property type="molecule type" value="Genomic_DNA"/>
</dbReference>
<evidence type="ECO:0000313" key="2">
    <source>
        <dbReference type="EMBL" id="MDM3929889.1"/>
    </source>
</evidence>
<reference evidence="2" key="4">
    <citation type="submission" date="2023-06" db="EMBL/GenBank/DDBJ databases">
        <authorList>
            <person name="Spilker T."/>
        </authorList>
    </citation>
    <scope>NUCLEOTIDE SEQUENCE</scope>
    <source>
        <strain evidence="2">FLAC1071</strain>
    </source>
</reference>
<gene>
    <name evidence="1" type="ORF">MYCOZU2_00739</name>
    <name evidence="2" type="ORF">QRB35_28330</name>
</gene>
<dbReference type="RefSeq" id="WP_007172137.1">
    <property type="nucleotide sequence ID" value="NZ_CP015267.1"/>
</dbReference>
<evidence type="ECO:0000313" key="4">
    <source>
        <dbReference type="Proteomes" id="UP001529272"/>
    </source>
</evidence>
<dbReference type="Proteomes" id="UP001529272">
    <property type="component" value="Unassembled WGS sequence"/>
</dbReference>
<proteinExistence type="predicted"/>
<organism evidence="1 3">
    <name type="scientific">Mycobacterium intracellulare subsp. chimaera</name>
    <dbReference type="NCBI Taxonomy" id="222805"/>
    <lineage>
        <taxon>Bacteria</taxon>
        <taxon>Bacillati</taxon>
        <taxon>Actinomycetota</taxon>
        <taxon>Actinomycetes</taxon>
        <taxon>Mycobacteriales</taxon>
        <taxon>Mycobacteriaceae</taxon>
        <taxon>Mycobacterium</taxon>
        <taxon>Mycobacterium avium complex (MAC)</taxon>
    </lineage>
</organism>
<sequence length="46" mass="4829">MSVNGCVGYQSDQNLVAEVMAQLDSVSMALPDLQDEIASDDDGEAP</sequence>
<accession>A0A220Y6U8</accession>
<dbReference type="AlphaFoldDB" id="A0A220Y6U8"/>
<dbReference type="EMBL" id="JASZZX010000050">
    <property type="protein sequence ID" value="MDM3929889.1"/>
    <property type="molecule type" value="Genomic_DNA"/>
</dbReference>
<name>A0A220Y6U8_MYCIT</name>
<protein>
    <submittedName>
        <fullName evidence="1">Uncharacterized protein</fullName>
    </submittedName>
</protein>
<reference evidence="4" key="3">
    <citation type="submission" date="2023-06" db="EMBL/GenBank/DDBJ databases">
        <title>Itaconate inhibition of nontuberculous mycobacteria.</title>
        <authorList>
            <person name="Spilker T."/>
        </authorList>
    </citation>
    <scope>NUCLEOTIDE SEQUENCE [LARGE SCALE GENOMIC DNA]</scope>
    <source>
        <strain evidence="4">FLAC1071</strain>
    </source>
</reference>